<organism evidence="2 3">
    <name type="scientific">Agromyces albus</name>
    <dbReference type="NCBI Taxonomy" id="205332"/>
    <lineage>
        <taxon>Bacteria</taxon>
        <taxon>Bacillati</taxon>
        <taxon>Actinomycetota</taxon>
        <taxon>Actinomycetes</taxon>
        <taxon>Micrococcales</taxon>
        <taxon>Microbacteriaceae</taxon>
        <taxon>Agromyces</taxon>
    </lineage>
</organism>
<dbReference type="InterPro" id="IPR020825">
    <property type="entry name" value="Phe-tRNA_synthase-like_B3/B4"/>
</dbReference>
<gene>
    <name evidence="2" type="ORF">ESP51_09045</name>
</gene>
<dbReference type="RefSeq" id="WP_129520578.1">
    <property type="nucleotide sequence ID" value="NZ_SDPN01000013.1"/>
</dbReference>
<reference evidence="2 3" key="1">
    <citation type="submission" date="2019-01" db="EMBL/GenBank/DDBJ databases">
        <title>Agromyces.</title>
        <authorList>
            <person name="Li J."/>
        </authorList>
    </citation>
    <scope>NUCLEOTIDE SEQUENCE [LARGE SCALE GENOMIC DNA]</scope>
    <source>
        <strain evidence="2 3">DSM 15934</strain>
    </source>
</reference>
<keyword evidence="3" id="KW-1185">Reference proteome</keyword>
<accession>A0A4Q2L271</accession>
<dbReference type="GO" id="GO:0003723">
    <property type="term" value="F:RNA binding"/>
    <property type="evidence" value="ECO:0007669"/>
    <property type="project" value="InterPro"/>
</dbReference>
<dbReference type="Pfam" id="PF03483">
    <property type="entry name" value="B3_4"/>
    <property type="match status" value="1"/>
</dbReference>
<dbReference type="PANTHER" id="PTHR39209:SF2">
    <property type="entry name" value="CYTOPLASMIC PROTEIN"/>
    <property type="match status" value="1"/>
</dbReference>
<dbReference type="GO" id="GO:0004826">
    <property type="term" value="F:phenylalanine-tRNA ligase activity"/>
    <property type="evidence" value="ECO:0007669"/>
    <property type="project" value="InterPro"/>
</dbReference>
<evidence type="ECO:0000313" key="3">
    <source>
        <dbReference type="Proteomes" id="UP000293865"/>
    </source>
</evidence>
<name>A0A4Q2L271_9MICO</name>
<dbReference type="InterPro" id="IPR005146">
    <property type="entry name" value="B3/B4_tRNA-bd"/>
</dbReference>
<sequence length="240" mass="26174">MTRQFTHSEHVWQRFPRLAAAALIVEAVDHDADVEDAVAAYLTAARERAAGMPESELAAIGAWRRVYAQMGLKPTQFRNAAESLLRRLRTHGELPRMHPLVDLCNAVSAAHAIPIAVLDLDRVDGDLTVGPATGAETYVTFSGEIEHPAAGEIVYADRAGYAHSRRWVTRQSGRSAIRPRTTRALIVAEAVHDSATADIDRVRSALTQEIAAHWGATPVHRRLSKDDPGIELDAADAQRG</sequence>
<comment type="caution">
    <text evidence="2">The sequence shown here is derived from an EMBL/GenBank/DDBJ whole genome shotgun (WGS) entry which is preliminary data.</text>
</comment>
<dbReference type="PANTHER" id="PTHR39209">
    <property type="match status" value="1"/>
</dbReference>
<evidence type="ECO:0000313" key="2">
    <source>
        <dbReference type="EMBL" id="RXZ70970.1"/>
    </source>
</evidence>
<feature type="domain" description="B3/B4 tRNA-binding" evidence="1">
    <location>
        <begin position="61"/>
        <end position="212"/>
    </location>
</feature>
<dbReference type="OrthoDB" id="276580at2"/>
<dbReference type="Gene3D" id="3.50.40.10">
    <property type="entry name" value="Phenylalanyl-trna Synthetase, Chain B, domain 3"/>
    <property type="match status" value="1"/>
</dbReference>
<dbReference type="SUPFAM" id="SSF56037">
    <property type="entry name" value="PheT/TilS domain"/>
    <property type="match status" value="1"/>
</dbReference>
<protein>
    <recommendedName>
        <fullName evidence="1">B3/B4 tRNA-binding domain-containing protein</fullName>
    </recommendedName>
</protein>
<proteinExistence type="predicted"/>
<dbReference type="SMART" id="SM00873">
    <property type="entry name" value="B3_4"/>
    <property type="match status" value="1"/>
</dbReference>
<dbReference type="Proteomes" id="UP000293865">
    <property type="component" value="Unassembled WGS sequence"/>
</dbReference>
<evidence type="ECO:0000259" key="1">
    <source>
        <dbReference type="SMART" id="SM00873"/>
    </source>
</evidence>
<dbReference type="EMBL" id="SDPN01000013">
    <property type="protein sequence ID" value="RXZ70970.1"/>
    <property type="molecule type" value="Genomic_DNA"/>
</dbReference>
<dbReference type="AlphaFoldDB" id="A0A4Q2L271"/>